<proteinExistence type="predicted"/>
<evidence type="ECO:0000313" key="1">
    <source>
        <dbReference type="EMBL" id="TYI19171.1"/>
    </source>
</evidence>
<organism evidence="1 2">
    <name type="scientific">Gossypium tomentosum</name>
    <name type="common">Hawaiian cotton</name>
    <name type="synonym">Gossypium sandvicense</name>
    <dbReference type="NCBI Taxonomy" id="34277"/>
    <lineage>
        <taxon>Eukaryota</taxon>
        <taxon>Viridiplantae</taxon>
        <taxon>Streptophyta</taxon>
        <taxon>Embryophyta</taxon>
        <taxon>Tracheophyta</taxon>
        <taxon>Spermatophyta</taxon>
        <taxon>Magnoliopsida</taxon>
        <taxon>eudicotyledons</taxon>
        <taxon>Gunneridae</taxon>
        <taxon>Pentapetalae</taxon>
        <taxon>rosids</taxon>
        <taxon>malvids</taxon>
        <taxon>Malvales</taxon>
        <taxon>Malvaceae</taxon>
        <taxon>Malvoideae</taxon>
        <taxon>Gossypium</taxon>
    </lineage>
</organism>
<evidence type="ECO:0000313" key="2">
    <source>
        <dbReference type="Proteomes" id="UP000322667"/>
    </source>
</evidence>
<accession>A0A5D2PSF0</accession>
<gene>
    <name evidence="1" type="ORF">ES332_A07G146000v1</name>
</gene>
<dbReference type="AlphaFoldDB" id="A0A5D2PSF0"/>
<keyword evidence="2" id="KW-1185">Reference proteome</keyword>
<reference evidence="1 2" key="1">
    <citation type="submission" date="2019-07" db="EMBL/GenBank/DDBJ databases">
        <title>WGS assembly of Gossypium tomentosum.</title>
        <authorList>
            <person name="Chen Z.J."/>
            <person name="Sreedasyam A."/>
            <person name="Ando A."/>
            <person name="Song Q."/>
            <person name="De L."/>
            <person name="Hulse-Kemp A."/>
            <person name="Ding M."/>
            <person name="Ye W."/>
            <person name="Kirkbride R."/>
            <person name="Jenkins J."/>
            <person name="Plott C."/>
            <person name="Lovell J."/>
            <person name="Lin Y.-M."/>
            <person name="Vaughn R."/>
            <person name="Liu B."/>
            <person name="Li W."/>
            <person name="Simpson S."/>
            <person name="Scheffler B."/>
            <person name="Saski C."/>
            <person name="Grover C."/>
            <person name="Hu G."/>
            <person name="Conover J."/>
            <person name="Carlson J."/>
            <person name="Shu S."/>
            <person name="Boston L."/>
            <person name="Williams M."/>
            <person name="Peterson D."/>
            <person name="Mcgee K."/>
            <person name="Jones D."/>
            <person name="Wendel J."/>
            <person name="Stelly D."/>
            <person name="Grimwood J."/>
            <person name="Schmutz J."/>
        </authorList>
    </citation>
    <scope>NUCLEOTIDE SEQUENCE [LARGE SCALE GENOMIC DNA]</scope>
    <source>
        <strain evidence="1">7179.01</strain>
    </source>
</reference>
<dbReference type="Proteomes" id="UP000322667">
    <property type="component" value="Chromosome A07"/>
</dbReference>
<sequence length="57" mass="6678">MGFQHRSIPRTNLPVFEVFEFSSATTQIVALSVRRLCWRTEVRWRPYVGERHEADGG</sequence>
<protein>
    <submittedName>
        <fullName evidence="1">Uncharacterized protein</fullName>
    </submittedName>
</protein>
<name>A0A5D2PSF0_GOSTO</name>
<dbReference type="EMBL" id="CM017616">
    <property type="protein sequence ID" value="TYI19171.1"/>
    <property type="molecule type" value="Genomic_DNA"/>
</dbReference>